<dbReference type="GO" id="GO:0003677">
    <property type="term" value="F:DNA binding"/>
    <property type="evidence" value="ECO:0007669"/>
    <property type="project" value="UniProtKB-KW"/>
</dbReference>
<dbReference type="AlphaFoldDB" id="A0A1V9XF39"/>
<feature type="region of interest" description="Disordered" evidence="1">
    <location>
        <begin position="41"/>
        <end position="148"/>
    </location>
</feature>
<accession>A0A1V9XF39</accession>
<evidence type="ECO:0000313" key="2">
    <source>
        <dbReference type="EMBL" id="OQR71962.1"/>
    </source>
</evidence>
<name>A0A1V9XF39_9ACAR</name>
<keyword evidence="2" id="KW-0238">DNA-binding</keyword>
<evidence type="ECO:0000256" key="1">
    <source>
        <dbReference type="SAM" id="MobiDB-lite"/>
    </source>
</evidence>
<organism evidence="2 3">
    <name type="scientific">Tropilaelaps mercedesae</name>
    <dbReference type="NCBI Taxonomy" id="418985"/>
    <lineage>
        <taxon>Eukaryota</taxon>
        <taxon>Metazoa</taxon>
        <taxon>Ecdysozoa</taxon>
        <taxon>Arthropoda</taxon>
        <taxon>Chelicerata</taxon>
        <taxon>Arachnida</taxon>
        <taxon>Acari</taxon>
        <taxon>Parasitiformes</taxon>
        <taxon>Mesostigmata</taxon>
        <taxon>Gamasina</taxon>
        <taxon>Dermanyssoidea</taxon>
        <taxon>Laelapidae</taxon>
        <taxon>Tropilaelaps</taxon>
    </lineage>
</organism>
<reference evidence="2 3" key="1">
    <citation type="journal article" date="2017" name="Gigascience">
        <title>Draft genome of the honey bee ectoparasitic mite, Tropilaelaps mercedesae, is shaped by the parasitic life history.</title>
        <authorList>
            <person name="Dong X."/>
            <person name="Armstrong S.D."/>
            <person name="Xia D."/>
            <person name="Makepeace B.L."/>
            <person name="Darby A.C."/>
            <person name="Kadowaki T."/>
        </authorList>
    </citation>
    <scope>NUCLEOTIDE SEQUENCE [LARGE SCALE GENOMIC DNA]</scope>
    <source>
        <strain evidence="2">Wuxi-XJTLU</strain>
    </source>
</reference>
<sequence length="148" mass="14437">MNALSLGGFPSAASAQAGQPSSSLQAINSAVLQAMGQAGHGVFSGNFAAGGGTSNGGSGGGHTAGEAHSSHVNPNLPYWGSGAPHESPGWHKAHGGHGAPQPGQAGGGQPAQQPQNTGGQQVPQQGPQQGQQQQQTGSQQGYTMSVSP</sequence>
<proteinExistence type="predicted"/>
<dbReference type="Proteomes" id="UP000192247">
    <property type="component" value="Unassembled WGS sequence"/>
</dbReference>
<feature type="compositionally biased region" description="Low complexity" evidence="1">
    <location>
        <begin position="110"/>
        <end position="141"/>
    </location>
</feature>
<feature type="compositionally biased region" description="Low complexity" evidence="1">
    <location>
        <begin position="11"/>
        <end position="21"/>
    </location>
</feature>
<protein>
    <submittedName>
        <fullName evidence="2">TAR DNA-binding protein 43-like</fullName>
    </submittedName>
</protein>
<dbReference type="EMBL" id="MNPL01012968">
    <property type="protein sequence ID" value="OQR71962.1"/>
    <property type="molecule type" value="Genomic_DNA"/>
</dbReference>
<feature type="compositionally biased region" description="Gly residues" evidence="1">
    <location>
        <begin position="48"/>
        <end position="63"/>
    </location>
</feature>
<feature type="region of interest" description="Disordered" evidence="1">
    <location>
        <begin position="1"/>
        <end position="21"/>
    </location>
</feature>
<comment type="caution">
    <text evidence="2">The sequence shown here is derived from an EMBL/GenBank/DDBJ whole genome shotgun (WGS) entry which is preliminary data.</text>
</comment>
<gene>
    <name evidence="2" type="ORF">BIW11_10671</name>
</gene>
<evidence type="ECO:0000313" key="3">
    <source>
        <dbReference type="Proteomes" id="UP000192247"/>
    </source>
</evidence>
<keyword evidence="3" id="KW-1185">Reference proteome</keyword>
<dbReference type="InParanoid" id="A0A1V9XF39"/>